<evidence type="ECO:0000259" key="6">
    <source>
        <dbReference type="PROSITE" id="PS51123"/>
    </source>
</evidence>
<dbReference type="AlphaFoldDB" id="A0A4Q5L9B7"/>
<dbReference type="EMBL" id="SEWE01000032">
    <property type="protein sequence ID" value="RYU78298.1"/>
    <property type="molecule type" value="Genomic_DNA"/>
</dbReference>
<feature type="domain" description="OmpA-like" evidence="6">
    <location>
        <begin position="265"/>
        <end position="379"/>
    </location>
</feature>
<dbReference type="Gene3D" id="3.90.182.10">
    <property type="entry name" value="Toxin - Anthrax Protective Antigen,domain 1"/>
    <property type="match status" value="1"/>
</dbReference>
<dbReference type="PANTHER" id="PTHR30329:SF21">
    <property type="entry name" value="LIPOPROTEIN YIAD-RELATED"/>
    <property type="match status" value="1"/>
</dbReference>
<protein>
    <recommendedName>
        <fullName evidence="10">Signaling protein</fullName>
    </recommendedName>
</protein>
<dbReference type="InterPro" id="IPR006664">
    <property type="entry name" value="OMP_bac"/>
</dbReference>
<dbReference type="InterPro" id="IPR036737">
    <property type="entry name" value="OmpA-like_sf"/>
</dbReference>
<sequence>MLRIAMLPPLRLLLWTALLLLPAALLGQRLPKTAGAGLRAQYYDGRNFEKLVLTRLDPTIDFNWTLGPSSPNKAPQQFVEPGPGVPAEYFSVRWMGHLYAPVTGRYTFRMVSDDGMRVWVGGKKVLSSWHDQAATEVTAEVDLIGGRYYPLRVEYYQMQRDTRALLAWQRPDEPSAEPAPIPPAFLYAALPPTAKPIPVPAAAPPVAAKSSGGPAPAKPALVPARPPAPKPTAVLRRRPAAVVPTPVPRPAADSATKSLPDLSALSRGAAVTLPNLYFTQSTAALLPASRPMLNQLARTLQAQPALRLEIAGHTDNVGEPALNLRLSEQRARVVRRYLVQQGIDSVRLTAKGYGDTRPVADNRDPQQRPRNRRVEVVVQ</sequence>
<dbReference type="PRINTS" id="PR01021">
    <property type="entry name" value="OMPADOMAIN"/>
</dbReference>
<accession>A0A4Q5L9B7</accession>
<feature type="compositionally biased region" description="Basic and acidic residues" evidence="5">
    <location>
        <begin position="358"/>
        <end position="379"/>
    </location>
</feature>
<feature type="region of interest" description="Disordered" evidence="5">
    <location>
        <begin position="203"/>
        <end position="236"/>
    </location>
</feature>
<dbReference type="OrthoDB" id="611024at2"/>
<dbReference type="InterPro" id="IPR037524">
    <property type="entry name" value="PA14/GLEYA"/>
</dbReference>
<evidence type="ECO:0000313" key="9">
    <source>
        <dbReference type="Proteomes" id="UP000294155"/>
    </source>
</evidence>
<evidence type="ECO:0000256" key="2">
    <source>
        <dbReference type="ARBA" id="ARBA00023136"/>
    </source>
</evidence>
<dbReference type="Gene3D" id="3.30.1330.60">
    <property type="entry name" value="OmpA-like domain"/>
    <property type="match status" value="1"/>
</dbReference>
<dbReference type="SUPFAM" id="SSF56988">
    <property type="entry name" value="Anthrax protective antigen"/>
    <property type="match status" value="1"/>
</dbReference>
<evidence type="ECO:0000259" key="7">
    <source>
        <dbReference type="PROSITE" id="PS51820"/>
    </source>
</evidence>
<dbReference type="Proteomes" id="UP000294155">
    <property type="component" value="Unassembled WGS sequence"/>
</dbReference>
<evidence type="ECO:0000256" key="1">
    <source>
        <dbReference type="ARBA" id="ARBA00004442"/>
    </source>
</evidence>
<organism evidence="8 9">
    <name type="scientific">Hymenobacter persicinus</name>
    <dbReference type="NCBI Taxonomy" id="2025506"/>
    <lineage>
        <taxon>Bacteria</taxon>
        <taxon>Pseudomonadati</taxon>
        <taxon>Bacteroidota</taxon>
        <taxon>Cytophagia</taxon>
        <taxon>Cytophagales</taxon>
        <taxon>Hymenobacteraceae</taxon>
        <taxon>Hymenobacter</taxon>
    </lineage>
</organism>
<evidence type="ECO:0000256" key="4">
    <source>
        <dbReference type="PROSITE-ProRule" id="PRU00473"/>
    </source>
</evidence>
<keyword evidence="9" id="KW-1185">Reference proteome</keyword>
<comment type="subcellular location">
    <subcellularLocation>
        <location evidence="1">Cell outer membrane</location>
    </subcellularLocation>
</comment>
<dbReference type="CDD" id="cd07185">
    <property type="entry name" value="OmpA_C-like"/>
    <property type="match status" value="1"/>
</dbReference>
<evidence type="ECO:0000256" key="5">
    <source>
        <dbReference type="SAM" id="MobiDB-lite"/>
    </source>
</evidence>
<dbReference type="GO" id="GO:0009279">
    <property type="term" value="C:cell outer membrane"/>
    <property type="evidence" value="ECO:0007669"/>
    <property type="project" value="UniProtKB-SubCell"/>
</dbReference>
<dbReference type="InterPro" id="IPR011658">
    <property type="entry name" value="PA14_dom"/>
</dbReference>
<evidence type="ECO:0008006" key="10">
    <source>
        <dbReference type="Google" id="ProtNLM"/>
    </source>
</evidence>
<proteinExistence type="predicted"/>
<keyword evidence="3" id="KW-0998">Cell outer membrane</keyword>
<keyword evidence="2 4" id="KW-0472">Membrane</keyword>
<feature type="domain" description="PA14" evidence="7">
    <location>
        <begin position="33"/>
        <end position="183"/>
    </location>
</feature>
<dbReference type="SUPFAM" id="SSF103088">
    <property type="entry name" value="OmpA-like"/>
    <property type="match status" value="1"/>
</dbReference>
<feature type="compositionally biased region" description="Low complexity" evidence="5">
    <location>
        <begin position="204"/>
        <end position="221"/>
    </location>
</feature>
<reference evidence="8 9" key="1">
    <citation type="submission" date="2019-02" db="EMBL/GenBank/DDBJ databases">
        <title>Bacterial novel species isolated from soil.</title>
        <authorList>
            <person name="Jung H.-Y."/>
        </authorList>
    </citation>
    <scope>NUCLEOTIDE SEQUENCE [LARGE SCALE GENOMIC DNA]</scope>
    <source>
        <strain evidence="8 9">1-3-3-3</strain>
    </source>
</reference>
<comment type="caution">
    <text evidence="8">The sequence shown here is derived from an EMBL/GenBank/DDBJ whole genome shotgun (WGS) entry which is preliminary data.</text>
</comment>
<feature type="region of interest" description="Disordered" evidence="5">
    <location>
        <begin position="353"/>
        <end position="379"/>
    </location>
</feature>
<dbReference type="PROSITE" id="PS51820">
    <property type="entry name" value="PA14"/>
    <property type="match status" value="1"/>
</dbReference>
<dbReference type="PROSITE" id="PS51123">
    <property type="entry name" value="OMPA_2"/>
    <property type="match status" value="1"/>
</dbReference>
<evidence type="ECO:0000256" key="3">
    <source>
        <dbReference type="ARBA" id="ARBA00023237"/>
    </source>
</evidence>
<dbReference type="InterPro" id="IPR050330">
    <property type="entry name" value="Bact_OuterMem_StrucFunc"/>
</dbReference>
<dbReference type="Pfam" id="PF07691">
    <property type="entry name" value="PA14"/>
    <property type="match status" value="1"/>
</dbReference>
<name>A0A4Q5L9B7_9BACT</name>
<dbReference type="SMART" id="SM00758">
    <property type="entry name" value="PA14"/>
    <property type="match status" value="1"/>
</dbReference>
<dbReference type="InterPro" id="IPR006665">
    <property type="entry name" value="OmpA-like"/>
</dbReference>
<dbReference type="Pfam" id="PF00691">
    <property type="entry name" value="OmpA"/>
    <property type="match status" value="1"/>
</dbReference>
<evidence type="ECO:0000313" key="8">
    <source>
        <dbReference type="EMBL" id="RYU78298.1"/>
    </source>
</evidence>
<dbReference type="PANTHER" id="PTHR30329">
    <property type="entry name" value="STATOR ELEMENT OF FLAGELLAR MOTOR COMPLEX"/>
    <property type="match status" value="1"/>
</dbReference>
<gene>
    <name evidence="8" type="ORF">EWM57_14665</name>
</gene>